<gene>
    <name evidence="3" type="ORF">H0266_03925</name>
</gene>
<reference evidence="3 4" key="1">
    <citation type="journal article" date="2004" name="Extremophiles">
        <title>Halobacillus locisalis sp. nov., a halophilic bacterium isolated from a marine solar saltern of the Yellow Sea in Korea.</title>
        <authorList>
            <person name="Yoon J.H."/>
            <person name="Kang K.H."/>
            <person name="Oh T.K."/>
            <person name="Park Y.H."/>
        </authorList>
    </citation>
    <scope>NUCLEOTIDE SEQUENCE [LARGE SCALE GENOMIC DNA]</scope>
    <source>
        <strain evidence="3 4">KCTC 3788</strain>
    </source>
</reference>
<dbReference type="InterPro" id="IPR050259">
    <property type="entry name" value="SDR"/>
</dbReference>
<dbReference type="GO" id="GO:0016491">
    <property type="term" value="F:oxidoreductase activity"/>
    <property type="evidence" value="ECO:0007669"/>
    <property type="project" value="UniProtKB-KW"/>
</dbReference>
<organism evidence="3 4">
    <name type="scientific">Halobacillus locisalis</name>
    <dbReference type="NCBI Taxonomy" id="220753"/>
    <lineage>
        <taxon>Bacteria</taxon>
        <taxon>Bacillati</taxon>
        <taxon>Bacillota</taxon>
        <taxon>Bacilli</taxon>
        <taxon>Bacillales</taxon>
        <taxon>Bacillaceae</taxon>
        <taxon>Halobacillus</taxon>
    </lineage>
</organism>
<keyword evidence="2" id="KW-0560">Oxidoreductase</keyword>
<protein>
    <submittedName>
        <fullName evidence="3">SDR family oxidoreductase</fullName>
    </submittedName>
</protein>
<dbReference type="FunFam" id="3.40.50.720:FF:000173">
    <property type="entry name" value="3-oxoacyl-[acyl-carrier protein] reductase"/>
    <property type="match status" value="1"/>
</dbReference>
<dbReference type="Pfam" id="PF13561">
    <property type="entry name" value="adh_short_C2"/>
    <property type="match status" value="1"/>
</dbReference>
<dbReference type="PANTHER" id="PTHR42879:SF2">
    <property type="entry name" value="3-OXOACYL-[ACYL-CARRIER-PROTEIN] REDUCTASE FABG"/>
    <property type="match status" value="1"/>
</dbReference>
<keyword evidence="4" id="KW-1185">Reference proteome</keyword>
<dbReference type="PRINTS" id="PR00081">
    <property type="entry name" value="GDHRDH"/>
</dbReference>
<dbReference type="CDD" id="cd05233">
    <property type="entry name" value="SDR_c"/>
    <property type="match status" value="1"/>
</dbReference>
<accession>A0A838CQ06</accession>
<comment type="similarity">
    <text evidence="1">Belongs to the short-chain dehydrogenases/reductases (SDR) family.</text>
</comment>
<evidence type="ECO:0000256" key="2">
    <source>
        <dbReference type="ARBA" id="ARBA00023002"/>
    </source>
</evidence>
<dbReference type="SUPFAM" id="SSF51735">
    <property type="entry name" value="NAD(P)-binding Rossmann-fold domains"/>
    <property type="match status" value="1"/>
</dbReference>
<comment type="caution">
    <text evidence="3">The sequence shown here is derived from an EMBL/GenBank/DDBJ whole genome shotgun (WGS) entry which is preliminary data.</text>
</comment>
<dbReference type="InterPro" id="IPR002347">
    <property type="entry name" value="SDR_fam"/>
</dbReference>
<evidence type="ECO:0000313" key="4">
    <source>
        <dbReference type="Proteomes" id="UP000571017"/>
    </source>
</evidence>
<dbReference type="InterPro" id="IPR036291">
    <property type="entry name" value="NAD(P)-bd_dom_sf"/>
</dbReference>
<name>A0A838CQ06_9BACI</name>
<sequence length="239" mass="26234">MPKRCLVIGASGAIGSATTNRLIDQGYAVGVHYRSNSDIINKWKETVPNDQFLGAYQADLSTEEGIEDFLHHVDSDWDALVFCGGQAWTGLFQEMVLDEMNALFYVHVQSVWRITHKVLPKMIEKKRGHVIVVSSIFGEEGASTEVVYSSVKGAQISFVKGLAKEVGPSGIYVNAVTPGLIDSQMNRHLDDSEREMLEEDIPLGRAGDPAEVADAIEFLLSKRSSYITGQTIKVNGGWS</sequence>
<dbReference type="Proteomes" id="UP000571017">
    <property type="component" value="Unassembled WGS sequence"/>
</dbReference>
<evidence type="ECO:0000313" key="3">
    <source>
        <dbReference type="EMBL" id="MBA2174044.1"/>
    </source>
</evidence>
<dbReference type="RefSeq" id="WP_181471060.1">
    <property type="nucleotide sequence ID" value="NZ_JACEFG010000001.1"/>
</dbReference>
<dbReference type="EMBL" id="JACEFG010000001">
    <property type="protein sequence ID" value="MBA2174044.1"/>
    <property type="molecule type" value="Genomic_DNA"/>
</dbReference>
<dbReference type="AlphaFoldDB" id="A0A838CQ06"/>
<dbReference type="Gene3D" id="3.40.50.720">
    <property type="entry name" value="NAD(P)-binding Rossmann-like Domain"/>
    <property type="match status" value="1"/>
</dbReference>
<evidence type="ECO:0000256" key="1">
    <source>
        <dbReference type="ARBA" id="ARBA00006484"/>
    </source>
</evidence>
<dbReference type="PANTHER" id="PTHR42879">
    <property type="entry name" value="3-OXOACYL-(ACYL-CARRIER-PROTEIN) REDUCTASE"/>
    <property type="match status" value="1"/>
</dbReference>
<dbReference type="NCBIfam" id="NF047420">
    <property type="entry name" value="EF_P_mod_YmfI"/>
    <property type="match status" value="1"/>
</dbReference>
<proteinExistence type="inferred from homology"/>